<gene>
    <name evidence="1" type="ordered locus">EcSMS35_3130</name>
</gene>
<evidence type="ECO:0000313" key="1">
    <source>
        <dbReference type="EMBL" id="ACB19566.1"/>
    </source>
</evidence>
<dbReference type="KEGG" id="ecm:EcSMS35_3130"/>
<evidence type="ECO:0000313" key="2">
    <source>
        <dbReference type="Proteomes" id="UP000007011"/>
    </source>
</evidence>
<accession>B1LDJ2</accession>
<dbReference type="EMBL" id="CP000970">
    <property type="protein sequence ID" value="ACB19566.1"/>
    <property type="molecule type" value="Genomic_DNA"/>
</dbReference>
<sequence length="117" mass="13487">MKPDEQLKMFVGKPVFLKPLTTSIDYLSFASTDSGFGLLLTSIRHQENLCPNRESTHNRLYNWTTSEASTKIRFRLCRCNPSPFLSTLQLLLKEINFTLPDILYHLSASTRLFSRIC</sequence>
<protein>
    <submittedName>
        <fullName evidence="1">Uncharacterized protein</fullName>
    </submittedName>
</protein>
<dbReference type="AlphaFoldDB" id="B1LDJ2"/>
<reference evidence="1 2" key="1">
    <citation type="journal article" date="2008" name="J. Bacteriol.">
        <title>Insights into the environmental resistance gene pool from the genome sequence of the multidrug-resistant environmental isolate Escherichia coli SMS-3-5.</title>
        <authorList>
            <person name="Fricke W.F."/>
            <person name="Wright M.S."/>
            <person name="Lindell A.H."/>
            <person name="Harkins D.M."/>
            <person name="Baker-Austin C."/>
            <person name="Ravel J."/>
            <person name="Stepanauskas R."/>
        </authorList>
    </citation>
    <scope>NUCLEOTIDE SEQUENCE [LARGE SCALE GENOMIC DNA]</scope>
    <source>
        <strain evidence="2">SMS-3-5 / SECEC</strain>
    </source>
</reference>
<proteinExistence type="predicted"/>
<dbReference type="HOGENOM" id="CLU_2081087_0_0_6"/>
<dbReference type="Proteomes" id="UP000007011">
    <property type="component" value="Chromosome"/>
</dbReference>
<organism evidence="1 2">
    <name type="scientific">Escherichia coli (strain SMS-3-5 / SECEC)</name>
    <dbReference type="NCBI Taxonomy" id="439855"/>
    <lineage>
        <taxon>Bacteria</taxon>
        <taxon>Pseudomonadati</taxon>
        <taxon>Pseudomonadota</taxon>
        <taxon>Gammaproteobacteria</taxon>
        <taxon>Enterobacterales</taxon>
        <taxon>Enterobacteriaceae</taxon>
        <taxon>Escherichia</taxon>
    </lineage>
</organism>
<name>B1LDJ2_ECOSM</name>